<organism evidence="1 2">
    <name type="scientific">Roseobacter sinensis</name>
    <dbReference type="NCBI Taxonomy" id="2931391"/>
    <lineage>
        <taxon>Bacteria</taxon>
        <taxon>Pseudomonadati</taxon>
        <taxon>Pseudomonadota</taxon>
        <taxon>Alphaproteobacteria</taxon>
        <taxon>Rhodobacterales</taxon>
        <taxon>Roseobacteraceae</taxon>
        <taxon>Roseobacter</taxon>
    </lineage>
</organism>
<name>A0ABT3BAY0_9RHOB</name>
<evidence type="ECO:0000313" key="2">
    <source>
        <dbReference type="Proteomes" id="UP001208690"/>
    </source>
</evidence>
<dbReference type="Proteomes" id="UP001208690">
    <property type="component" value="Unassembled WGS sequence"/>
</dbReference>
<gene>
    <name evidence="1" type="ORF">MUB52_04760</name>
</gene>
<reference evidence="1 2" key="1">
    <citation type="submission" date="2022-04" db="EMBL/GenBank/DDBJ databases">
        <title>Roseobacter sp. WL0113 is a bacterium isolated from neritic sediment.</title>
        <authorList>
            <person name="Wang L."/>
            <person name="He W."/>
            <person name="Zhang D.-F."/>
        </authorList>
    </citation>
    <scope>NUCLEOTIDE SEQUENCE [LARGE SCALE GENOMIC DNA]</scope>
    <source>
        <strain evidence="1 2">WL0113</strain>
    </source>
</reference>
<accession>A0ABT3BAY0</accession>
<comment type="caution">
    <text evidence="1">The sequence shown here is derived from an EMBL/GenBank/DDBJ whole genome shotgun (WGS) entry which is preliminary data.</text>
</comment>
<sequence length="114" mass="12696">MPQDAALADRMRRALAGHAGITEKRMMGGTIFLLNGHMLSGARRENEGARRFMFRIGKAQAAEALRDPIVRPLMQGTRKMGGYILVDNDDCPDPVLQHWLRRALQFVAALPPKS</sequence>
<keyword evidence="2" id="KW-1185">Reference proteome</keyword>
<evidence type="ECO:0000313" key="1">
    <source>
        <dbReference type="EMBL" id="MCV3270732.1"/>
    </source>
</evidence>
<dbReference type="EMBL" id="JALIEB010000002">
    <property type="protein sequence ID" value="MCV3270732.1"/>
    <property type="molecule type" value="Genomic_DNA"/>
</dbReference>
<proteinExistence type="predicted"/>
<dbReference type="RefSeq" id="WP_263843053.1">
    <property type="nucleotide sequence ID" value="NZ_JALIEB010000002.1"/>
</dbReference>
<protein>
    <submittedName>
        <fullName evidence="1">TfoX/Sxy family protein</fullName>
    </submittedName>
</protein>
<dbReference type="SUPFAM" id="SSF159894">
    <property type="entry name" value="YgaC/TfoX-N like"/>
    <property type="match status" value="1"/>
</dbReference>